<dbReference type="AlphaFoldDB" id="A0A0L0NN63"/>
<protein>
    <submittedName>
        <fullName evidence="1">Uncharacterized protein</fullName>
    </submittedName>
</protein>
<dbReference type="EMBL" id="LGST01000068">
    <property type="protein sequence ID" value="KND95571.1"/>
    <property type="molecule type" value="Genomic_DNA"/>
</dbReference>
<name>A0A0L0NN63_CANAR</name>
<reference evidence="2" key="1">
    <citation type="journal article" date="2015" name="BMC Genomics">
        <title>Draft genome of a commonly misdiagnosed multidrug resistant pathogen Candida auris.</title>
        <authorList>
            <person name="Chatterjee S."/>
            <person name="Alampalli S.V."/>
            <person name="Nageshan R.K."/>
            <person name="Chettiar S.T."/>
            <person name="Joshi S."/>
            <person name="Tatu U.S."/>
        </authorList>
    </citation>
    <scope>NUCLEOTIDE SEQUENCE [LARGE SCALE GENOMIC DNA]</scope>
    <source>
        <strain evidence="2">6684</strain>
    </source>
</reference>
<dbReference type="Proteomes" id="UP000037122">
    <property type="component" value="Unassembled WGS sequence"/>
</dbReference>
<dbReference type="VEuPathDB" id="FungiDB:QG37_08189"/>
<accession>A0A0L0NN63</accession>
<evidence type="ECO:0000313" key="2">
    <source>
        <dbReference type="Proteomes" id="UP000037122"/>
    </source>
</evidence>
<sequence>MRPDVNSGRYVMQSSITMLLGMRNGFGFILLIQSQIVVDDFVHMIVVVVLIAQDDVVAYEKQAEVDLEFEHRLVE</sequence>
<proteinExistence type="predicted"/>
<organism evidence="1 2">
    <name type="scientific">Candidozyma auris</name>
    <name type="common">Yeast</name>
    <name type="synonym">Candida auris</name>
    <dbReference type="NCBI Taxonomy" id="498019"/>
    <lineage>
        <taxon>Eukaryota</taxon>
        <taxon>Fungi</taxon>
        <taxon>Dikarya</taxon>
        <taxon>Ascomycota</taxon>
        <taxon>Saccharomycotina</taxon>
        <taxon>Pichiomycetes</taxon>
        <taxon>Metschnikowiaceae</taxon>
        <taxon>Candidozyma</taxon>
    </lineage>
</organism>
<gene>
    <name evidence="1" type="ORF">QG37_08189</name>
</gene>
<comment type="caution">
    <text evidence="1">The sequence shown here is derived from an EMBL/GenBank/DDBJ whole genome shotgun (WGS) entry which is preliminary data.</text>
</comment>
<evidence type="ECO:0000313" key="1">
    <source>
        <dbReference type="EMBL" id="KND95571.1"/>
    </source>
</evidence>